<dbReference type="InterPro" id="IPR016024">
    <property type="entry name" value="ARM-type_fold"/>
</dbReference>
<sequence>MRPPRKTTAPASTEHKNQDHHNHEHDTETTFTPTTDICQQLLDRYNKSSAPQHRHLIATAAATRSLLLSSSLPLTPLSYFAASVATLADSDLTLDADALSALTAFLAIVLPLVPENAIVPSKAAEAVVVLVGVAEGRSDAVSNASARAVVKCLGVLLGFCNLDEWNSVKLGFETLLKFSIDRRPKVRKCAQDCVVQVFKCCSHAYSTETYSSNLSVKVSLKITSQLHKVMNSHFSALTRHIFGVIKAVFETSKGEVVILVAENIMKSLESYISLGEKNPTDTVLYAATLLRSALDKLQAGEASKWIHNLPLIFGSIAGLLTSEASTAAQASDILKELINSHISGNLLTIDNKSVDDEVLCTMAANAIKSEVLRFPALGFAMGLTSFHYCESVVVGEISYLYMKDTILKLGDMMKLACQSKFDTKHLQECIGSAVIAIGPEKILTLVPINPNAEDLTCSNVWLIPLLRDYVVGSSLQFFIEHIVPLAESFLQVSAKAKKSASRKDLQAYARGCWGLLPAFCRHPTDTYQNFGSLVKLLIPSITKDSYMLQNIAIALQELVNQNRSVLGSSVSAGEFAAPPKTSEIEFGSKSYSKKKASRNIKVLASCSEELLQALVMSFLGQPQSSVHI</sequence>
<dbReference type="Pfam" id="PF25772">
    <property type="entry name" value="HEAT_RRP12_N"/>
    <property type="match status" value="2"/>
</dbReference>
<feature type="compositionally biased region" description="Basic and acidic residues" evidence="1">
    <location>
        <begin position="13"/>
        <end position="28"/>
    </location>
</feature>
<evidence type="ECO:0000313" key="5">
    <source>
        <dbReference type="Proteomes" id="UP000428333"/>
    </source>
</evidence>
<gene>
    <name evidence="4" type="ORF">C3L33_02032</name>
</gene>
<organism evidence="4 5">
    <name type="scientific">Rhododendron williamsianum</name>
    <dbReference type="NCBI Taxonomy" id="262921"/>
    <lineage>
        <taxon>Eukaryota</taxon>
        <taxon>Viridiplantae</taxon>
        <taxon>Streptophyta</taxon>
        <taxon>Embryophyta</taxon>
        <taxon>Tracheophyta</taxon>
        <taxon>Spermatophyta</taxon>
        <taxon>Magnoliopsida</taxon>
        <taxon>eudicotyledons</taxon>
        <taxon>Gunneridae</taxon>
        <taxon>Pentapetalae</taxon>
        <taxon>asterids</taxon>
        <taxon>Ericales</taxon>
        <taxon>Ericaceae</taxon>
        <taxon>Ericoideae</taxon>
        <taxon>Rhodoreae</taxon>
        <taxon>Rhododendron</taxon>
    </lineage>
</organism>
<evidence type="ECO:0000259" key="3">
    <source>
        <dbReference type="Pfam" id="PF25772"/>
    </source>
</evidence>
<feature type="domain" description="RRP12 N-terminal HEAT" evidence="3">
    <location>
        <begin position="213"/>
        <end position="256"/>
    </location>
</feature>
<feature type="domain" description="RRP12 N-terminal HEAT" evidence="3">
    <location>
        <begin position="24"/>
        <end position="204"/>
    </location>
</feature>
<feature type="region of interest" description="Disordered" evidence="1">
    <location>
        <begin position="1"/>
        <end position="32"/>
    </location>
</feature>
<comment type="caution">
    <text evidence="4">The sequence shown here is derived from an EMBL/GenBank/DDBJ whole genome shotgun (WGS) entry which is preliminary data.</text>
</comment>
<feature type="domain" description="RRP12 HEAT" evidence="2">
    <location>
        <begin position="325"/>
        <end position="614"/>
    </location>
</feature>
<dbReference type="EMBL" id="QEFC01000202">
    <property type="protein sequence ID" value="KAE9466055.1"/>
    <property type="molecule type" value="Genomic_DNA"/>
</dbReference>
<accession>A0A6A4M665</accession>
<protein>
    <submittedName>
        <fullName evidence="4">Uncharacterized protein</fullName>
    </submittedName>
</protein>
<dbReference type="AlphaFoldDB" id="A0A6A4M665"/>
<evidence type="ECO:0000313" key="4">
    <source>
        <dbReference type="EMBL" id="KAE9466055.1"/>
    </source>
</evidence>
<dbReference type="OrthoDB" id="2192888at2759"/>
<dbReference type="InterPro" id="IPR057860">
    <property type="entry name" value="HEAT_RRP12_N"/>
</dbReference>
<dbReference type="Proteomes" id="UP000428333">
    <property type="component" value="Linkage Group LG02"/>
</dbReference>
<keyword evidence="5" id="KW-1185">Reference proteome</keyword>
<dbReference type="PANTHER" id="PTHR48412:SF1">
    <property type="entry name" value="ARM REPEAT SUPERFAMILY PROTEIN"/>
    <property type="match status" value="1"/>
</dbReference>
<dbReference type="PANTHER" id="PTHR48412">
    <property type="entry name" value="ARM REPEAT SUPERFAMILY PROTEIN"/>
    <property type="match status" value="1"/>
</dbReference>
<dbReference type="InterPro" id="IPR012978">
    <property type="entry name" value="HEAT_RRP12"/>
</dbReference>
<evidence type="ECO:0000256" key="1">
    <source>
        <dbReference type="SAM" id="MobiDB-lite"/>
    </source>
</evidence>
<dbReference type="SUPFAM" id="SSF48371">
    <property type="entry name" value="ARM repeat"/>
    <property type="match status" value="1"/>
</dbReference>
<name>A0A6A4M665_9ERIC</name>
<evidence type="ECO:0000259" key="2">
    <source>
        <dbReference type="Pfam" id="PF08161"/>
    </source>
</evidence>
<feature type="non-terminal residue" evidence="4">
    <location>
        <position position="1"/>
    </location>
</feature>
<dbReference type="Pfam" id="PF08161">
    <property type="entry name" value="RRP12_HEAT"/>
    <property type="match status" value="1"/>
</dbReference>
<reference evidence="4 5" key="1">
    <citation type="journal article" date="2019" name="Genome Biol. Evol.">
        <title>The Rhododendron genome and chromosomal organization provide insight into shared whole-genome duplications across the heath family (Ericaceae).</title>
        <authorList>
            <person name="Soza V.L."/>
            <person name="Lindsley D."/>
            <person name="Waalkes A."/>
            <person name="Ramage E."/>
            <person name="Patwardhan R.P."/>
            <person name="Burton J.N."/>
            <person name="Adey A."/>
            <person name="Kumar A."/>
            <person name="Qiu R."/>
            <person name="Shendure J."/>
            <person name="Hall B."/>
        </authorList>
    </citation>
    <scope>NUCLEOTIDE SEQUENCE [LARGE SCALE GENOMIC DNA]</scope>
    <source>
        <strain evidence="4">RSF 1966-606</strain>
    </source>
</reference>
<proteinExistence type="predicted"/>